<name>A0A1X0P678_9TRYP</name>
<dbReference type="SMART" id="SM00320">
    <property type="entry name" value="WD40"/>
    <property type="match status" value="4"/>
</dbReference>
<evidence type="ECO:0000256" key="1">
    <source>
        <dbReference type="ARBA" id="ARBA00009890"/>
    </source>
</evidence>
<gene>
    <name evidence="5" type="ORF">TM35_000031900</name>
</gene>
<dbReference type="AlphaFoldDB" id="A0A1X0P678"/>
<dbReference type="PROSITE" id="PS50082">
    <property type="entry name" value="WD_REPEATS_2"/>
    <property type="match status" value="2"/>
</dbReference>
<protein>
    <recommendedName>
        <fullName evidence="2">Target of rapamycin complex subunit LST8</fullName>
    </recommendedName>
</protein>
<dbReference type="EMBL" id="NBCO01000003">
    <property type="protein sequence ID" value="ORC92437.1"/>
    <property type="molecule type" value="Genomic_DNA"/>
</dbReference>
<dbReference type="GO" id="GO:0031929">
    <property type="term" value="P:TOR signaling"/>
    <property type="evidence" value="ECO:0007669"/>
    <property type="project" value="InterPro"/>
</dbReference>
<dbReference type="STRING" id="67003.A0A1X0P678"/>
<evidence type="ECO:0000313" key="6">
    <source>
        <dbReference type="Proteomes" id="UP000192257"/>
    </source>
</evidence>
<dbReference type="Pfam" id="PF00400">
    <property type="entry name" value="WD40"/>
    <property type="match status" value="2"/>
</dbReference>
<feature type="compositionally biased region" description="Polar residues" evidence="4">
    <location>
        <begin position="491"/>
        <end position="506"/>
    </location>
</feature>
<dbReference type="InterPro" id="IPR037588">
    <property type="entry name" value="MLST8"/>
</dbReference>
<organism evidence="5 6">
    <name type="scientific">Trypanosoma theileri</name>
    <dbReference type="NCBI Taxonomy" id="67003"/>
    <lineage>
        <taxon>Eukaryota</taxon>
        <taxon>Discoba</taxon>
        <taxon>Euglenozoa</taxon>
        <taxon>Kinetoplastea</taxon>
        <taxon>Metakinetoplastina</taxon>
        <taxon>Trypanosomatida</taxon>
        <taxon>Trypanosomatidae</taxon>
        <taxon>Trypanosoma</taxon>
    </lineage>
</organism>
<dbReference type="OrthoDB" id="400at2759"/>
<evidence type="ECO:0000256" key="4">
    <source>
        <dbReference type="SAM" id="MobiDB-lite"/>
    </source>
</evidence>
<dbReference type="SUPFAM" id="SSF50998">
    <property type="entry name" value="Quinoprotein alcohol dehydrogenase-like"/>
    <property type="match status" value="1"/>
</dbReference>
<sequence length="704" mass="75725">MCAAFLISASYDKQIRFWDGASGRTVRCFSFQDSQVNALLLIPDTTYLVVAGFGVLRVYDIGAANNNNNNTNTNNNNNAANANTAGGGGGGGTQAPPLFSSYENSSAMNMTSLGSFPLHSLKCGAAGGTLFAQSIEGSNSSLFNATLDLCSTQRPSGDNPVEELVPVLYATSEDGHIRFFSVNATTKLKLIRDISTGAAITCSAISPNRQTLLTGSQIGRVSVWHLPSIIEAATQQGEGSTDNSFGYLPLQEITFDSDYTAIRSIAIEPLARWAVAATNAGKLHFLRFEGEFNNNLFKSKDENTDKKGISDEEVTTDPQGADQSGATGSCETTTGSAVKPSFTDNSCIQPGSVYRSAVVSNEIGNSALKSTTLGSAYAGHSRGSTAGILVDSLDPSSLQVTVSPSKSEALLRSEMALNTSIQTSPLRQQFYMKVFHSFQAHYKYILKVAISPNTDLLVTCCADYTVGRFLIPPELQQGDQLKLLQREDIGPSSSHESDPTTSTTIPIDSYPADVLAATYPTREEKTQEAINTSALLHPVKSGSTKPTVSEKQENTTDIQPTDITSDNAEKRKTNTTIVDPADAQPSTQTAAEEKPASVRPVDVPDASSMLFSVIPSVSMEGQNQSHPSGVLQFRSLKPMVGHTRWVWDCVFSDCGRFLFTASSDQCLRMWTGLLADRVQSTCYVGHTKPVICCILYYEKKRNQF</sequence>
<feature type="compositionally biased region" description="Polar residues" evidence="4">
    <location>
        <begin position="555"/>
        <end position="566"/>
    </location>
</feature>
<dbReference type="GeneID" id="39981737"/>
<evidence type="ECO:0000313" key="5">
    <source>
        <dbReference type="EMBL" id="ORC92437.1"/>
    </source>
</evidence>
<keyword evidence="3" id="KW-0853">WD repeat</keyword>
<dbReference type="GO" id="GO:0031932">
    <property type="term" value="C:TORC2 complex"/>
    <property type="evidence" value="ECO:0007669"/>
    <property type="project" value="InterPro"/>
</dbReference>
<feature type="region of interest" description="Disordered" evidence="4">
    <location>
        <begin position="531"/>
        <end position="601"/>
    </location>
</feature>
<comment type="caution">
    <text evidence="5">The sequence shown here is derived from an EMBL/GenBank/DDBJ whole genome shotgun (WGS) entry which is preliminary data.</text>
</comment>
<feature type="region of interest" description="Disordered" evidence="4">
    <location>
        <begin position="488"/>
        <end position="509"/>
    </location>
</feature>
<feature type="repeat" description="WD" evidence="3">
    <location>
        <begin position="1"/>
        <end position="28"/>
    </location>
</feature>
<proteinExistence type="inferred from homology"/>
<feature type="compositionally biased region" description="Basic and acidic residues" evidence="4">
    <location>
        <begin position="298"/>
        <end position="310"/>
    </location>
</feature>
<feature type="region of interest" description="Disordered" evidence="4">
    <location>
        <begin position="70"/>
        <end position="96"/>
    </location>
</feature>
<dbReference type="InterPro" id="IPR011047">
    <property type="entry name" value="Quinoprotein_ADH-like_sf"/>
</dbReference>
<feature type="compositionally biased region" description="Polar residues" evidence="4">
    <location>
        <begin position="316"/>
        <end position="336"/>
    </location>
</feature>
<feature type="repeat" description="WD" evidence="3">
    <location>
        <begin position="639"/>
        <end position="670"/>
    </location>
</feature>
<feature type="compositionally biased region" description="Low complexity" evidence="4">
    <location>
        <begin position="70"/>
        <end position="84"/>
    </location>
</feature>
<dbReference type="PANTHER" id="PTHR19842">
    <property type="entry name" value="G BETA-LIKE PROTEIN GBL"/>
    <property type="match status" value="1"/>
</dbReference>
<evidence type="ECO:0000256" key="2">
    <source>
        <dbReference type="ARBA" id="ARBA00018867"/>
    </source>
</evidence>
<evidence type="ECO:0000256" key="3">
    <source>
        <dbReference type="PROSITE-ProRule" id="PRU00221"/>
    </source>
</evidence>
<dbReference type="Proteomes" id="UP000192257">
    <property type="component" value="Unassembled WGS sequence"/>
</dbReference>
<keyword evidence="6" id="KW-1185">Reference proteome</keyword>
<dbReference type="Gene3D" id="2.130.10.10">
    <property type="entry name" value="YVTN repeat-like/Quinoprotein amine dehydrogenase"/>
    <property type="match status" value="3"/>
</dbReference>
<dbReference type="GO" id="GO:0032956">
    <property type="term" value="P:regulation of actin cytoskeleton organization"/>
    <property type="evidence" value="ECO:0007669"/>
    <property type="project" value="TreeGrafter"/>
</dbReference>
<dbReference type="InterPro" id="IPR001680">
    <property type="entry name" value="WD40_rpt"/>
</dbReference>
<comment type="similarity">
    <text evidence="1">Belongs to the WD repeat LST8 family.</text>
</comment>
<dbReference type="GO" id="GO:0031931">
    <property type="term" value="C:TORC1 complex"/>
    <property type="evidence" value="ECO:0007669"/>
    <property type="project" value="InterPro"/>
</dbReference>
<dbReference type="VEuPathDB" id="TriTrypDB:TM35_000031900"/>
<accession>A0A1X0P678</accession>
<reference evidence="5 6" key="1">
    <citation type="submission" date="2017-03" db="EMBL/GenBank/DDBJ databases">
        <title>An alternative strategy for trypanosome survival in the mammalian bloodstream revealed through genome and transcriptome analysis of the ubiquitous bovine parasite Trypanosoma (Megatrypanum) theileri.</title>
        <authorList>
            <person name="Kelly S."/>
            <person name="Ivens A."/>
            <person name="Mott A."/>
            <person name="O'Neill E."/>
            <person name="Emms D."/>
            <person name="Macleod O."/>
            <person name="Voorheis P."/>
            <person name="Matthews J."/>
            <person name="Matthews K."/>
            <person name="Carrington M."/>
        </authorList>
    </citation>
    <scope>NUCLEOTIDE SEQUENCE [LARGE SCALE GENOMIC DNA]</scope>
    <source>
        <strain evidence="5">Edinburgh</strain>
    </source>
</reference>
<feature type="region of interest" description="Disordered" evidence="4">
    <location>
        <begin position="297"/>
        <end position="336"/>
    </location>
</feature>
<dbReference type="PANTHER" id="PTHR19842:SF0">
    <property type="entry name" value="TARGET OF RAPAMYCIN COMPLEX SUBUNIT LST8"/>
    <property type="match status" value="1"/>
</dbReference>
<dbReference type="InterPro" id="IPR015943">
    <property type="entry name" value="WD40/YVTN_repeat-like_dom_sf"/>
</dbReference>
<dbReference type="RefSeq" id="XP_028886503.1">
    <property type="nucleotide sequence ID" value="XM_029021957.1"/>
</dbReference>